<dbReference type="AlphaFoldDB" id="G8M1S2"/>
<name>G8M1S2_ACECE</name>
<evidence type="ECO:0000256" key="3">
    <source>
        <dbReference type="ARBA" id="ARBA00022989"/>
    </source>
</evidence>
<evidence type="ECO:0000256" key="5">
    <source>
        <dbReference type="SAM" id="Phobius"/>
    </source>
</evidence>
<evidence type="ECO:0000259" key="6">
    <source>
        <dbReference type="Pfam" id="PF12698"/>
    </source>
</evidence>
<organism evidence="7 8">
    <name type="scientific">Acetivibrio clariflavus (strain DSM 19732 / NBRC 101661 / EBR45)</name>
    <name type="common">Clostridium clariflavum</name>
    <dbReference type="NCBI Taxonomy" id="720554"/>
    <lineage>
        <taxon>Bacteria</taxon>
        <taxon>Bacillati</taxon>
        <taxon>Bacillota</taxon>
        <taxon>Clostridia</taxon>
        <taxon>Eubacteriales</taxon>
        <taxon>Oscillospiraceae</taxon>
        <taxon>Acetivibrio</taxon>
    </lineage>
</organism>
<gene>
    <name evidence="7" type="ordered locus">Clocl_3853</name>
</gene>
<evidence type="ECO:0000256" key="4">
    <source>
        <dbReference type="ARBA" id="ARBA00023136"/>
    </source>
</evidence>
<feature type="transmembrane region" description="Helical" evidence="5">
    <location>
        <begin position="95"/>
        <end position="123"/>
    </location>
</feature>
<sequence precursor="true">MLKRIILIELTEHSRKKLYYFYLVTVLLVFFISFAVLKINNKPFDFINISTSIFQNLTQIALIYSSSLLSSSVCKEYERRTMNWYKVRKIKPTQLILGKFIYYLLASTIPVLLCYFICGIVLLNIFETVISIKEIILVCLVILCVFSFVTALQIFISSFFKTSGASMIAIFISWLILSIVNTVVPFIKGFVAPFDMNSIQNNFVSNILLDGITFSNNHIMQILAIYLLPLIYTTLLLYSANFFVKKALCK</sequence>
<reference evidence="7 8" key="2">
    <citation type="journal article" date="2012" name="Stand. Genomic Sci.">
        <title>Complete Genome Sequence of Clostridium clariflavum DSM 19732.</title>
        <authorList>
            <person name="Izquierdo J.A."/>
            <person name="Goodwin L."/>
            <person name="Davenport K.W."/>
            <person name="Teshima H."/>
            <person name="Bruce D."/>
            <person name="Detter C."/>
            <person name="Tapia R."/>
            <person name="Han S."/>
            <person name="Land M."/>
            <person name="Hauser L."/>
            <person name="Jeffries C.D."/>
            <person name="Han J."/>
            <person name="Pitluck S."/>
            <person name="Nolan M."/>
            <person name="Chen A."/>
            <person name="Huntemann M."/>
            <person name="Mavromatis K."/>
            <person name="Mikhailova N."/>
            <person name="Liolios K."/>
            <person name="Woyke T."/>
            <person name="Lynd L.R."/>
        </authorList>
    </citation>
    <scope>NUCLEOTIDE SEQUENCE [LARGE SCALE GENOMIC DNA]</scope>
    <source>
        <strain evidence="8">DSM 19732 / NBRC 101661 / EBR45</strain>
    </source>
</reference>
<feature type="domain" description="ABC-2 type transporter transmembrane" evidence="6">
    <location>
        <begin position="60"/>
        <end position="184"/>
    </location>
</feature>
<evidence type="ECO:0000313" key="8">
    <source>
        <dbReference type="Proteomes" id="UP000005435"/>
    </source>
</evidence>
<reference evidence="8" key="1">
    <citation type="submission" date="2011-12" db="EMBL/GenBank/DDBJ databases">
        <title>Complete sequence of Clostridium clariflavum DSM 19732.</title>
        <authorList>
            <consortium name="US DOE Joint Genome Institute"/>
            <person name="Lucas S."/>
            <person name="Han J."/>
            <person name="Lapidus A."/>
            <person name="Cheng J.-F."/>
            <person name="Goodwin L."/>
            <person name="Pitluck S."/>
            <person name="Peters L."/>
            <person name="Teshima H."/>
            <person name="Detter J.C."/>
            <person name="Han C."/>
            <person name="Tapia R."/>
            <person name="Land M."/>
            <person name="Hauser L."/>
            <person name="Kyrpides N."/>
            <person name="Ivanova N."/>
            <person name="Pagani I."/>
            <person name="Kitzmiller T."/>
            <person name="Lynd L."/>
            <person name="Izquierdo J."/>
            <person name="Woyke T."/>
        </authorList>
    </citation>
    <scope>NUCLEOTIDE SEQUENCE [LARGE SCALE GENOMIC DNA]</scope>
    <source>
        <strain evidence="8">DSM 19732 / NBRC 101661 / EBR45</strain>
    </source>
</reference>
<proteinExistence type="predicted"/>
<evidence type="ECO:0000313" key="7">
    <source>
        <dbReference type="EMBL" id="AEV70301.1"/>
    </source>
</evidence>
<keyword evidence="2 5" id="KW-0812">Transmembrane</keyword>
<feature type="transmembrane region" description="Helical" evidence="5">
    <location>
        <begin position="219"/>
        <end position="244"/>
    </location>
</feature>
<evidence type="ECO:0000256" key="2">
    <source>
        <dbReference type="ARBA" id="ARBA00022692"/>
    </source>
</evidence>
<feature type="transmembrane region" description="Helical" evidence="5">
    <location>
        <begin position="57"/>
        <end position="74"/>
    </location>
</feature>
<dbReference type="KEGG" id="ccl:Clocl_3853"/>
<keyword evidence="3 5" id="KW-1133">Transmembrane helix</keyword>
<feature type="transmembrane region" description="Helical" evidence="5">
    <location>
        <begin position="168"/>
        <end position="187"/>
    </location>
</feature>
<dbReference type="EMBL" id="CP003065">
    <property type="protein sequence ID" value="AEV70301.1"/>
    <property type="molecule type" value="Genomic_DNA"/>
</dbReference>
<dbReference type="Pfam" id="PF12698">
    <property type="entry name" value="ABC2_membrane_3"/>
    <property type="match status" value="1"/>
</dbReference>
<feature type="transmembrane region" description="Helical" evidence="5">
    <location>
        <begin position="135"/>
        <end position="156"/>
    </location>
</feature>
<comment type="subcellular location">
    <subcellularLocation>
        <location evidence="1">Membrane</location>
        <topology evidence="1">Multi-pass membrane protein</topology>
    </subcellularLocation>
</comment>
<dbReference type="InterPro" id="IPR013525">
    <property type="entry name" value="ABC2_TM"/>
</dbReference>
<dbReference type="GO" id="GO:0016020">
    <property type="term" value="C:membrane"/>
    <property type="evidence" value="ECO:0007669"/>
    <property type="project" value="UniProtKB-SubCell"/>
</dbReference>
<keyword evidence="4 5" id="KW-0472">Membrane</keyword>
<evidence type="ECO:0000256" key="1">
    <source>
        <dbReference type="ARBA" id="ARBA00004141"/>
    </source>
</evidence>
<dbReference type="HOGENOM" id="CLU_1109892_0_0_9"/>
<protein>
    <recommendedName>
        <fullName evidence="6">ABC-2 type transporter transmembrane domain-containing protein</fullName>
    </recommendedName>
</protein>
<dbReference type="GO" id="GO:0140359">
    <property type="term" value="F:ABC-type transporter activity"/>
    <property type="evidence" value="ECO:0007669"/>
    <property type="project" value="InterPro"/>
</dbReference>
<dbReference type="STRING" id="720554.Clocl_3853"/>
<accession>G8M1S2</accession>
<dbReference type="Proteomes" id="UP000005435">
    <property type="component" value="Chromosome"/>
</dbReference>
<feature type="transmembrane region" description="Helical" evidence="5">
    <location>
        <begin position="20"/>
        <end position="37"/>
    </location>
</feature>
<keyword evidence="8" id="KW-1185">Reference proteome</keyword>
<dbReference type="eggNOG" id="COG1277">
    <property type="taxonomic scope" value="Bacteria"/>
</dbReference>
<dbReference type="RefSeq" id="WP_014256803.1">
    <property type="nucleotide sequence ID" value="NC_016627.1"/>
</dbReference>